<evidence type="ECO:0000259" key="3">
    <source>
        <dbReference type="Pfam" id="PF00107"/>
    </source>
</evidence>
<dbReference type="InterPro" id="IPR036291">
    <property type="entry name" value="NAD(P)-bd_dom_sf"/>
</dbReference>
<comment type="caution">
    <text evidence="5">The sequence shown here is derived from an EMBL/GenBank/DDBJ whole genome shotgun (WGS) entry which is preliminary data.</text>
</comment>
<dbReference type="InterPro" id="IPR011032">
    <property type="entry name" value="GroES-like_sf"/>
</dbReference>
<dbReference type="InterPro" id="IPR013154">
    <property type="entry name" value="ADH-like_N"/>
</dbReference>
<feature type="domain" description="Alcohol dehydrogenase-like C-terminal" evidence="3">
    <location>
        <begin position="193"/>
        <end position="320"/>
    </location>
</feature>
<dbReference type="AlphaFoldDB" id="A0A6N7YNB7"/>
<evidence type="ECO:0000256" key="1">
    <source>
        <dbReference type="ARBA" id="ARBA00001947"/>
    </source>
</evidence>
<evidence type="ECO:0000313" key="6">
    <source>
        <dbReference type="Proteomes" id="UP000440096"/>
    </source>
</evidence>
<dbReference type="InterPro" id="IPR050129">
    <property type="entry name" value="Zn_alcohol_dh"/>
</dbReference>
<dbReference type="InterPro" id="IPR013149">
    <property type="entry name" value="ADH-like_C"/>
</dbReference>
<keyword evidence="2" id="KW-0560">Oxidoreductase</keyword>
<dbReference type="Gene3D" id="3.90.180.10">
    <property type="entry name" value="Medium-chain alcohol dehydrogenases, catalytic domain"/>
    <property type="match status" value="1"/>
</dbReference>
<dbReference type="Pfam" id="PF00107">
    <property type="entry name" value="ADH_zinc_N"/>
    <property type="match status" value="1"/>
</dbReference>
<dbReference type="EMBL" id="WMBA01000012">
    <property type="protein sequence ID" value="MTD54487.1"/>
    <property type="molecule type" value="Genomic_DNA"/>
</dbReference>
<name>A0A6N7YNB7_9PSEU</name>
<comment type="cofactor">
    <cofactor evidence="1">
        <name>Zn(2+)</name>
        <dbReference type="ChEBI" id="CHEBI:29105"/>
    </cofactor>
</comment>
<dbReference type="Pfam" id="PF08240">
    <property type="entry name" value="ADH_N"/>
    <property type="match status" value="1"/>
</dbReference>
<dbReference type="SUPFAM" id="SSF50129">
    <property type="entry name" value="GroES-like"/>
    <property type="match status" value="1"/>
</dbReference>
<evidence type="ECO:0000313" key="5">
    <source>
        <dbReference type="EMBL" id="MTD54487.1"/>
    </source>
</evidence>
<evidence type="ECO:0000259" key="4">
    <source>
        <dbReference type="Pfam" id="PF08240"/>
    </source>
</evidence>
<dbReference type="GO" id="GO:0016491">
    <property type="term" value="F:oxidoreductase activity"/>
    <property type="evidence" value="ECO:0007669"/>
    <property type="project" value="UniProtKB-KW"/>
</dbReference>
<dbReference type="OrthoDB" id="9797931at2"/>
<sequence>MVRIPAQGHPRLLFPLDRPILRRCANERAQGAETMKVAVTTGPHRVEILERPPCEAGADQVLVAVESVGVCGTDAHIWAGEYPAATLPLVQGHEITGWADGRRVVIEPAFSCGHCFACRVGRANACARSAVLGVHLDGALSELIAVPAARVHAAEGLSAVTAAMVEPAAIAMQAVARSQPTAGADALVLGCGPIGLLATRALVDRGVRVAALDRVPARAQRARRFGATYAEPVGETLEAHQRAAIVEWAGGEGPSIVIEATGAAGSLATALDLVVSAGRIVAVGISAAQARLPMNTLPYKELDLVGSRNSRALFPEAIEFAGRHHELVEELVTHRFPLARTQDAFALAHSGDPALGKTLIEVGGA</sequence>
<organism evidence="5 6">
    <name type="scientific">Amycolatopsis pithecellobii</name>
    <dbReference type="NCBI Taxonomy" id="664692"/>
    <lineage>
        <taxon>Bacteria</taxon>
        <taxon>Bacillati</taxon>
        <taxon>Actinomycetota</taxon>
        <taxon>Actinomycetes</taxon>
        <taxon>Pseudonocardiales</taxon>
        <taxon>Pseudonocardiaceae</taxon>
        <taxon>Amycolatopsis</taxon>
    </lineage>
</organism>
<accession>A0A6N7YNB7</accession>
<reference evidence="5 6" key="1">
    <citation type="submission" date="2019-11" db="EMBL/GenBank/DDBJ databases">
        <title>Draft genome of Amycolatopsis RM579.</title>
        <authorList>
            <person name="Duangmal K."/>
            <person name="Mingma R."/>
        </authorList>
    </citation>
    <scope>NUCLEOTIDE SEQUENCE [LARGE SCALE GENOMIC DNA]</scope>
    <source>
        <strain evidence="5 6">RM579</strain>
    </source>
</reference>
<dbReference type="SUPFAM" id="SSF51735">
    <property type="entry name" value="NAD(P)-binding Rossmann-fold domains"/>
    <property type="match status" value="1"/>
</dbReference>
<dbReference type="PANTHER" id="PTHR43401:SF2">
    <property type="entry name" value="L-THREONINE 3-DEHYDROGENASE"/>
    <property type="match status" value="1"/>
</dbReference>
<protein>
    <submittedName>
        <fullName evidence="5">Alcohol dehydrogenase catalytic domain-containing protein</fullName>
    </submittedName>
</protein>
<dbReference type="Proteomes" id="UP000440096">
    <property type="component" value="Unassembled WGS sequence"/>
</dbReference>
<gene>
    <name evidence="5" type="ORF">GKO32_10940</name>
</gene>
<proteinExistence type="predicted"/>
<evidence type="ECO:0000256" key="2">
    <source>
        <dbReference type="ARBA" id="ARBA00023002"/>
    </source>
</evidence>
<feature type="domain" description="Alcohol dehydrogenase-like N-terminal" evidence="4">
    <location>
        <begin position="57"/>
        <end position="153"/>
    </location>
</feature>
<dbReference type="PANTHER" id="PTHR43401">
    <property type="entry name" value="L-THREONINE 3-DEHYDROGENASE"/>
    <property type="match status" value="1"/>
</dbReference>
<dbReference type="Gene3D" id="3.40.50.720">
    <property type="entry name" value="NAD(P)-binding Rossmann-like Domain"/>
    <property type="match status" value="1"/>
</dbReference>
<keyword evidence="6" id="KW-1185">Reference proteome</keyword>